<comment type="subcellular location">
    <subcellularLocation>
        <location evidence="7 8">Cytoplasm</location>
    </subcellularLocation>
</comment>
<dbReference type="OrthoDB" id="9800958at2"/>
<comment type="pathway">
    <text evidence="7 8">Cell wall biogenesis; peptidoglycan biosynthesis.</text>
</comment>
<dbReference type="InterPro" id="IPR000713">
    <property type="entry name" value="Mur_ligase_N"/>
</dbReference>
<dbReference type="GO" id="GO:0008360">
    <property type="term" value="P:regulation of cell shape"/>
    <property type="evidence" value="ECO:0007669"/>
    <property type="project" value="UniProtKB-KW"/>
</dbReference>
<dbReference type="GO" id="GO:0008765">
    <property type="term" value="F:UDP-N-acetylmuramoylalanyl-D-glutamate-2,6-diaminopimelate ligase activity"/>
    <property type="evidence" value="ECO:0007669"/>
    <property type="project" value="UniProtKB-UniRule"/>
</dbReference>
<keyword evidence="2 7" id="KW-0132">Cell division</keyword>
<sequence length="492" mass="53520">MQLTTLIAPLTVSSVTGATDGPAIAGVAFDSRRVKPNFLFVAVPGTQVDGHDYIEGAVNAGATAVIVQEGRLVTNRIANPEVTVITVPDTAVALALVADLWYHSPSKSVKLVGITGTNGKTTVATLLHDLYTSLGFRAGLLSTVEVRIGRERRDATHTTPDALAIHAALAEMRDARVDYVFMEVSSHAVHQKRTLGLDFDGAVFTNITHDHLDYHGTFAEYLSAKKAFFDQLTPGSFALVNADDRRGEVMVQNTVADVYRYSLRTNVDYHGRLIANTPLGLQLEINGTEVFFSMLGRFNAYNLLAAYGVAVLLGQYEQEILVSLSALKGAEGRLESVVDPAGRITALVDYAHTPDALRNVLDTLRALLPEGHRLTCVVGAGGDRDRTKRPEMARIAAELADQVILTSDNPRSESPEAILSEMEAGIPAEAMRRVLRITDRRQAIRTAVRLGNEVLLVAGKGHETYQEIQGQRLPFDDRKELAQALKEYARVN</sequence>
<dbReference type="SUPFAM" id="SSF53623">
    <property type="entry name" value="MurD-like peptide ligases, catalytic domain"/>
    <property type="match status" value="1"/>
</dbReference>
<dbReference type="NCBIfam" id="TIGR01085">
    <property type="entry name" value="murE"/>
    <property type="match status" value="1"/>
</dbReference>
<feature type="binding site" evidence="7">
    <location>
        <position position="31"/>
    </location>
    <ligand>
        <name>UDP-N-acetyl-alpha-D-muramoyl-L-alanyl-D-glutamate</name>
        <dbReference type="ChEBI" id="CHEBI:83900"/>
    </ligand>
</feature>
<keyword evidence="7 12" id="KW-0436">Ligase</keyword>
<dbReference type="EMBL" id="PTJC01000006">
    <property type="protein sequence ID" value="PPK86018.1"/>
    <property type="molecule type" value="Genomic_DNA"/>
</dbReference>
<evidence type="ECO:0000256" key="7">
    <source>
        <dbReference type="HAMAP-Rule" id="MF_00208"/>
    </source>
</evidence>
<feature type="binding site" evidence="7">
    <location>
        <begin position="158"/>
        <end position="159"/>
    </location>
    <ligand>
        <name>UDP-N-acetyl-alpha-D-muramoyl-L-alanyl-D-glutamate</name>
        <dbReference type="ChEBI" id="CHEBI:83900"/>
    </ligand>
</feature>
<comment type="caution">
    <text evidence="12">The sequence shown here is derived from an EMBL/GenBank/DDBJ whole genome shotgun (WGS) entry which is preliminary data.</text>
</comment>
<feature type="binding site" evidence="7">
    <location>
        <position position="191"/>
    </location>
    <ligand>
        <name>UDP-N-acetyl-alpha-D-muramoyl-L-alanyl-D-glutamate</name>
        <dbReference type="ChEBI" id="CHEBI:83900"/>
    </ligand>
</feature>
<evidence type="ECO:0000256" key="3">
    <source>
        <dbReference type="ARBA" id="ARBA00022960"/>
    </source>
</evidence>
<dbReference type="EC" id="6.3.2.13" evidence="7"/>
<feature type="binding site" evidence="7">
    <location>
        <position position="459"/>
    </location>
    <ligand>
        <name>meso-2,6-diaminopimelate</name>
        <dbReference type="ChEBI" id="CHEBI:57791"/>
    </ligand>
</feature>
<evidence type="ECO:0000256" key="1">
    <source>
        <dbReference type="ARBA" id="ARBA00005898"/>
    </source>
</evidence>
<comment type="catalytic activity">
    <reaction evidence="7">
        <text>UDP-N-acetyl-alpha-D-muramoyl-L-alanyl-D-glutamate + meso-2,6-diaminopimelate + ATP = UDP-N-acetyl-alpha-D-muramoyl-L-alanyl-gamma-D-glutamyl-meso-2,6-diaminopimelate + ADP + phosphate + H(+)</text>
        <dbReference type="Rhea" id="RHEA:23676"/>
        <dbReference type="ChEBI" id="CHEBI:15378"/>
        <dbReference type="ChEBI" id="CHEBI:30616"/>
        <dbReference type="ChEBI" id="CHEBI:43474"/>
        <dbReference type="ChEBI" id="CHEBI:57791"/>
        <dbReference type="ChEBI" id="CHEBI:83900"/>
        <dbReference type="ChEBI" id="CHEBI:83905"/>
        <dbReference type="ChEBI" id="CHEBI:456216"/>
        <dbReference type="EC" id="6.3.2.13"/>
    </reaction>
</comment>
<evidence type="ECO:0000256" key="6">
    <source>
        <dbReference type="ARBA" id="ARBA00023316"/>
    </source>
</evidence>
<dbReference type="GO" id="GO:0051301">
    <property type="term" value="P:cell division"/>
    <property type="evidence" value="ECO:0007669"/>
    <property type="project" value="UniProtKB-KW"/>
</dbReference>
<organism evidence="12 13">
    <name type="scientific">Neolewinella xylanilytica</name>
    <dbReference type="NCBI Taxonomy" id="1514080"/>
    <lineage>
        <taxon>Bacteria</taxon>
        <taxon>Pseudomonadati</taxon>
        <taxon>Bacteroidota</taxon>
        <taxon>Saprospiria</taxon>
        <taxon>Saprospirales</taxon>
        <taxon>Lewinellaceae</taxon>
        <taxon>Neolewinella</taxon>
    </lineage>
</organism>
<feature type="modified residue" description="N6-carboxylysine" evidence="7">
    <location>
        <position position="225"/>
    </location>
</feature>
<comment type="cofactor">
    <cofactor evidence="7">
        <name>Mg(2+)</name>
        <dbReference type="ChEBI" id="CHEBI:18420"/>
    </cofactor>
</comment>
<feature type="binding site" evidence="7">
    <location>
        <begin position="116"/>
        <end position="122"/>
    </location>
    <ligand>
        <name>ATP</name>
        <dbReference type="ChEBI" id="CHEBI:30616"/>
    </ligand>
</feature>
<keyword evidence="7" id="KW-0547">Nucleotide-binding</keyword>
<dbReference type="GO" id="GO:0005524">
    <property type="term" value="F:ATP binding"/>
    <property type="evidence" value="ECO:0007669"/>
    <property type="project" value="UniProtKB-UniRule"/>
</dbReference>
<comment type="caution">
    <text evidence="7">Lacks conserved residue(s) required for the propagation of feature annotation.</text>
</comment>
<comment type="function">
    <text evidence="7">Catalyzes the addition of meso-diaminopimelic acid to the nucleotide precursor UDP-N-acetylmuramoyl-L-alanyl-D-glutamate (UMAG) in the biosynthesis of bacterial cell-wall peptidoglycan.</text>
</comment>
<feature type="short sequence motif" description="Meso-diaminopimelate recognition motif" evidence="7">
    <location>
        <begin position="408"/>
        <end position="411"/>
    </location>
</feature>
<comment type="similarity">
    <text evidence="1 7">Belongs to the MurCDEF family. MurE subfamily.</text>
</comment>
<keyword evidence="4 7" id="KW-0573">Peptidoglycan synthesis</keyword>
<keyword evidence="3 7" id="KW-0133">Cell shape</keyword>
<evidence type="ECO:0000256" key="8">
    <source>
        <dbReference type="RuleBase" id="RU004135"/>
    </source>
</evidence>
<dbReference type="InterPro" id="IPR004101">
    <property type="entry name" value="Mur_ligase_C"/>
</dbReference>
<feature type="binding site" evidence="7">
    <location>
        <begin position="408"/>
        <end position="411"/>
    </location>
    <ligand>
        <name>meso-2,6-diaminopimelate</name>
        <dbReference type="ChEBI" id="CHEBI:57791"/>
    </ligand>
</feature>
<feature type="binding site" evidence="7">
    <location>
        <position position="193"/>
    </location>
    <ligand>
        <name>UDP-N-acetyl-alpha-D-muramoyl-L-alanyl-D-glutamate</name>
        <dbReference type="ChEBI" id="CHEBI:83900"/>
    </ligand>
</feature>
<dbReference type="PANTHER" id="PTHR23135">
    <property type="entry name" value="MUR LIGASE FAMILY MEMBER"/>
    <property type="match status" value="1"/>
</dbReference>
<dbReference type="AlphaFoldDB" id="A0A2S6I4B4"/>
<dbReference type="RefSeq" id="WP_104420488.1">
    <property type="nucleotide sequence ID" value="NZ_PTJC01000006.1"/>
</dbReference>
<feature type="binding site" evidence="7">
    <location>
        <position position="384"/>
    </location>
    <ligand>
        <name>meso-2,6-diaminopimelate</name>
        <dbReference type="ChEBI" id="CHEBI:57791"/>
    </ligand>
</feature>
<dbReference type="SUPFAM" id="SSF53244">
    <property type="entry name" value="MurD-like peptide ligases, peptide-binding domain"/>
    <property type="match status" value="1"/>
</dbReference>
<gene>
    <name evidence="7" type="primary">murE</name>
    <name evidence="12" type="ORF">CLV84_2935</name>
</gene>
<dbReference type="Pfam" id="PF08245">
    <property type="entry name" value="Mur_ligase_M"/>
    <property type="match status" value="1"/>
</dbReference>
<dbReference type="Gene3D" id="3.90.190.20">
    <property type="entry name" value="Mur ligase, C-terminal domain"/>
    <property type="match status" value="1"/>
</dbReference>
<evidence type="ECO:0000259" key="10">
    <source>
        <dbReference type="Pfam" id="PF02875"/>
    </source>
</evidence>
<feature type="domain" description="Mur ligase N-terminal catalytic" evidence="9">
    <location>
        <begin position="24"/>
        <end position="101"/>
    </location>
</feature>
<dbReference type="PANTHER" id="PTHR23135:SF4">
    <property type="entry name" value="UDP-N-ACETYLMURAMOYL-L-ALANYL-D-GLUTAMATE--2,6-DIAMINOPIMELATE LIGASE MURE HOMOLOG, CHLOROPLASTIC"/>
    <property type="match status" value="1"/>
</dbReference>
<feature type="domain" description="Mur ligase central" evidence="11">
    <location>
        <begin position="114"/>
        <end position="310"/>
    </location>
</feature>
<evidence type="ECO:0000256" key="2">
    <source>
        <dbReference type="ARBA" id="ARBA00022618"/>
    </source>
</evidence>
<reference evidence="12 13" key="1">
    <citation type="submission" date="2018-02" db="EMBL/GenBank/DDBJ databases">
        <title>Genomic Encyclopedia of Archaeal and Bacterial Type Strains, Phase II (KMG-II): from individual species to whole genera.</title>
        <authorList>
            <person name="Goeker M."/>
        </authorList>
    </citation>
    <scope>NUCLEOTIDE SEQUENCE [LARGE SCALE GENOMIC DNA]</scope>
    <source>
        <strain evidence="12 13">DSM 29526</strain>
    </source>
</reference>
<dbReference type="NCBIfam" id="NF001126">
    <property type="entry name" value="PRK00139.1-4"/>
    <property type="match status" value="1"/>
</dbReference>
<keyword evidence="6 7" id="KW-0961">Cell wall biogenesis/degradation</keyword>
<protein>
    <recommendedName>
        <fullName evidence="7">UDP-N-acetylmuramoyl-L-alanyl-D-glutamate--2,6-diaminopimelate ligase</fullName>
        <ecNumber evidence="7">6.3.2.13</ecNumber>
    </recommendedName>
    <alternativeName>
        <fullName evidence="7">Meso-A2pm-adding enzyme</fullName>
    </alternativeName>
    <alternativeName>
        <fullName evidence="7">Meso-diaminopimelate-adding enzyme</fullName>
    </alternativeName>
    <alternativeName>
        <fullName evidence="7">UDP-MurNAc-L-Ala-D-Glu:meso-diaminopimelate ligase</fullName>
    </alternativeName>
    <alternativeName>
        <fullName evidence="7">UDP-MurNAc-tripeptide synthetase</fullName>
    </alternativeName>
    <alternativeName>
        <fullName evidence="7">UDP-N-acetylmuramyl-tripeptide synthetase</fullName>
    </alternativeName>
</protein>
<dbReference type="GO" id="GO:0071555">
    <property type="term" value="P:cell wall organization"/>
    <property type="evidence" value="ECO:0007669"/>
    <property type="project" value="UniProtKB-KW"/>
</dbReference>
<name>A0A2S6I4B4_9BACT</name>
<dbReference type="GO" id="GO:0000287">
    <property type="term" value="F:magnesium ion binding"/>
    <property type="evidence" value="ECO:0007669"/>
    <property type="project" value="UniProtKB-UniRule"/>
</dbReference>
<evidence type="ECO:0000313" key="12">
    <source>
        <dbReference type="EMBL" id="PPK86018.1"/>
    </source>
</evidence>
<dbReference type="Pfam" id="PF01225">
    <property type="entry name" value="Mur_ligase"/>
    <property type="match status" value="1"/>
</dbReference>
<dbReference type="Proteomes" id="UP000237662">
    <property type="component" value="Unassembled WGS sequence"/>
</dbReference>
<keyword evidence="7" id="KW-0067">ATP-binding</keyword>
<feature type="binding site" evidence="7">
    <location>
        <position position="463"/>
    </location>
    <ligand>
        <name>meso-2,6-diaminopimelate</name>
        <dbReference type="ChEBI" id="CHEBI:57791"/>
    </ligand>
</feature>
<dbReference type="Gene3D" id="3.40.1190.10">
    <property type="entry name" value="Mur-like, catalytic domain"/>
    <property type="match status" value="1"/>
</dbReference>
<evidence type="ECO:0000256" key="4">
    <source>
        <dbReference type="ARBA" id="ARBA00022984"/>
    </source>
</evidence>
<keyword evidence="5 7" id="KW-0131">Cell cycle</keyword>
<evidence type="ECO:0000313" key="13">
    <source>
        <dbReference type="Proteomes" id="UP000237662"/>
    </source>
</evidence>
<comment type="PTM">
    <text evidence="7">Carboxylation is probably crucial for Mg(2+) binding and, consequently, for the gamma-phosphate positioning of ATP.</text>
</comment>
<evidence type="ECO:0000256" key="5">
    <source>
        <dbReference type="ARBA" id="ARBA00023306"/>
    </source>
</evidence>
<dbReference type="InterPro" id="IPR005761">
    <property type="entry name" value="UDP-N-AcMur-Glu-dNH2Pim_ligase"/>
</dbReference>
<dbReference type="InterPro" id="IPR013221">
    <property type="entry name" value="Mur_ligase_cen"/>
</dbReference>
<dbReference type="GO" id="GO:0005737">
    <property type="term" value="C:cytoplasm"/>
    <property type="evidence" value="ECO:0007669"/>
    <property type="project" value="UniProtKB-SubCell"/>
</dbReference>
<proteinExistence type="inferred from homology"/>
<evidence type="ECO:0000259" key="11">
    <source>
        <dbReference type="Pfam" id="PF08245"/>
    </source>
</evidence>
<evidence type="ECO:0000259" key="9">
    <source>
        <dbReference type="Pfam" id="PF01225"/>
    </source>
</evidence>
<dbReference type="HAMAP" id="MF_00208">
    <property type="entry name" value="MurE"/>
    <property type="match status" value="1"/>
</dbReference>
<dbReference type="SUPFAM" id="SSF63418">
    <property type="entry name" value="MurE/MurF N-terminal domain"/>
    <property type="match status" value="1"/>
</dbReference>
<dbReference type="InterPro" id="IPR036565">
    <property type="entry name" value="Mur-like_cat_sf"/>
</dbReference>
<dbReference type="UniPathway" id="UPA00219"/>
<keyword evidence="7" id="KW-0963">Cytoplasm</keyword>
<dbReference type="Gene3D" id="3.40.1390.10">
    <property type="entry name" value="MurE/MurF, N-terminal domain"/>
    <property type="match status" value="1"/>
</dbReference>
<feature type="binding site" evidence="7">
    <location>
        <position position="185"/>
    </location>
    <ligand>
        <name>UDP-N-acetyl-alpha-D-muramoyl-L-alanyl-D-glutamate</name>
        <dbReference type="ChEBI" id="CHEBI:83900"/>
    </ligand>
</feature>
<dbReference type="NCBIfam" id="NF001124">
    <property type="entry name" value="PRK00139.1-2"/>
    <property type="match status" value="1"/>
</dbReference>
<keyword evidence="7" id="KW-0460">Magnesium</keyword>
<dbReference type="GO" id="GO:0009252">
    <property type="term" value="P:peptidoglycan biosynthetic process"/>
    <property type="evidence" value="ECO:0007669"/>
    <property type="project" value="UniProtKB-UniRule"/>
</dbReference>
<accession>A0A2S6I4B4</accession>
<dbReference type="InterPro" id="IPR035911">
    <property type="entry name" value="MurE/MurF_N"/>
</dbReference>
<dbReference type="InterPro" id="IPR036615">
    <property type="entry name" value="Mur_ligase_C_dom_sf"/>
</dbReference>
<dbReference type="Pfam" id="PF02875">
    <property type="entry name" value="Mur_ligase_C"/>
    <property type="match status" value="1"/>
</dbReference>
<feature type="domain" description="Mur ligase C-terminal" evidence="10">
    <location>
        <begin position="332"/>
        <end position="461"/>
    </location>
</feature>
<keyword evidence="13" id="KW-1185">Reference proteome</keyword>